<dbReference type="RefSeq" id="WP_114671809.1">
    <property type="nucleotide sequence ID" value="NZ_CP031158.1"/>
</dbReference>
<dbReference type="FunFam" id="1.10.1060.10:FF:000003">
    <property type="entry name" value="Succinate dehydrogenase iron-sulfur subunit"/>
    <property type="match status" value="1"/>
</dbReference>
<dbReference type="PANTHER" id="PTHR11921:SF29">
    <property type="entry name" value="SUCCINATE DEHYDROGENASE [UBIQUINONE] IRON-SULFUR SUBUNIT, MITOCHONDRIAL"/>
    <property type="match status" value="1"/>
</dbReference>
<comment type="cofactor">
    <cofactor evidence="1">
        <name>[3Fe-4S] cluster</name>
        <dbReference type="ChEBI" id="CHEBI:21137"/>
    </cofactor>
</comment>
<dbReference type="GO" id="GO:0046872">
    <property type="term" value="F:metal ion binding"/>
    <property type="evidence" value="ECO:0007669"/>
    <property type="project" value="UniProtKB-KW"/>
</dbReference>
<accession>A0A345IGQ0</accession>
<protein>
    <recommendedName>
        <fullName evidence="5">succinate dehydrogenase</fullName>
        <ecNumber evidence="5">1.3.5.1</ecNumber>
    </recommendedName>
</protein>
<evidence type="ECO:0000256" key="5">
    <source>
        <dbReference type="ARBA" id="ARBA00012792"/>
    </source>
</evidence>
<dbReference type="EMBL" id="CP031158">
    <property type="protein sequence ID" value="AXG98872.1"/>
    <property type="molecule type" value="Genomic_DNA"/>
</dbReference>
<dbReference type="InterPro" id="IPR025192">
    <property type="entry name" value="Succ_DH/fum_Rdtase_N"/>
</dbReference>
<dbReference type="SUPFAM" id="SSF54292">
    <property type="entry name" value="2Fe-2S ferredoxin-like"/>
    <property type="match status" value="1"/>
</dbReference>
<dbReference type="InterPro" id="IPR004489">
    <property type="entry name" value="Succ_DH/fum_Rdtase_Fe-S"/>
</dbReference>
<gene>
    <name evidence="16" type="ORF">DVJ83_06480</name>
</gene>
<evidence type="ECO:0000256" key="1">
    <source>
        <dbReference type="ARBA" id="ARBA00001927"/>
    </source>
</evidence>
<evidence type="ECO:0000256" key="2">
    <source>
        <dbReference type="ARBA" id="ARBA00001966"/>
    </source>
</evidence>
<feature type="domain" description="2Fe-2S ferredoxin-type" evidence="15">
    <location>
        <begin position="31"/>
        <end position="125"/>
    </location>
</feature>
<reference evidence="16 17" key="1">
    <citation type="submission" date="2018-07" db="EMBL/GenBank/DDBJ databases">
        <title>Complete Genome and Methylome Analysis of Deinococcus wulumuqiensis NEB 479.</title>
        <authorList>
            <person name="Fomenkov A."/>
            <person name="Luyten Y."/>
            <person name="Vincze T."/>
            <person name="Anton B.P."/>
            <person name="Clark T."/>
            <person name="Roberts R.J."/>
            <person name="Morgan R.D."/>
        </authorList>
    </citation>
    <scope>NUCLEOTIDE SEQUENCE [LARGE SCALE GENOMIC DNA]</scope>
    <source>
        <strain evidence="16 17">NEB 479</strain>
    </source>
</reference>
<dbReference type="FunFam" id="3.10.20.30:FF:000022">
    <property type="entry name" value="Succinate dehydrogenase iron-sulfur subunit"/>
    <property type="match status" value="1"/>
</dbReference>
<comment type="cofactor">
    <cofactor evidence="14">
        <name>[2Fe-2S] cluster</name>
        <dbReference type="ChEBI" id="CHEBI:190135"/>
    </cofactor>
</comment>
<dbReference type="Gene3D" id="1.10.1060.10">
    <property type="entry name" value="Alpha-helical ferredoxin"/>
    <property type="match status" value="1"/>
</dbReference>
<comment type="pathway">
    <text evidence="3">Carbohydrate metabolism; tricarboxylic acid cycle.</text>
</comment>
<sequence>MTQTQTSVSSSSALPSGAAPLAPADMPMLQLKVKILRFNPESDKKAKWVTYNLEAQAGDRLVDVLNEIKWYHEPSLTFRRSCQHGICGSDAMMINGRNRLACKTLVRDLVKGSGGEITVEPIRGLKVERDLLVDMEPFFDAYKAIMPYFINEEPAPAGERIQSEAQAERMAHSSNCILCACCTTSCPIFWVNGSYLGPAAIVQAHRFIFDSRDQATQQRLNIMNQNTGVWRCRTAYNCTEACPREIPITALIEEVKRAVMYQQA</sequence>
<keyword evidence="8" id="KW-0001">2Fe-2S</keyword>
<dbReference type="InterPro" id="IPR017900">
    <property type="entry name" value="4Fe4S_Fe_S_CS"/>
</dbReference>
<keyword evidence="11" id="KW-0408">Iron</keyword>
<keyword evidence="7" id="KW-0816">Tricarboxylic acid cycle</keyword>
<dbReference type="PROSITE" id="PS00198">
    <property type="entry name" value="4FE4S_FER_1"/>
    <property type="match status" value="1"/>
</dbReference>
<dbReference type="KEGG" id="dwu:DVJ83_06480"/>
<dbReference type="CDD" id="cd00207">
    <property type="entry name" value="fer2"/>
    <property type="match status" value="1"/>
</dbReference>
<evidence type="ECO:0000256" key="6">
    <source>
        <dbReference type="ARBA" id="ARBA00022485"/>
    </source>
</evidence>
<evidence type="ECO:0000256" key="9">
    <source>
        <dbReference type="ARBA" id="ARBA00022723"/>
    </source>
</evidence>
<evidence type="ECO:0000256" key="4">
    <source>
        <dbReference type="ARBA" id="ARBA00009433"/>
    </source>
</evidence>
<evidence type="ECO:0000313" key="17">
    <source>
        <dbReference type="Proteomes" id="UP000253744"/>
    </source>
</evidence>
<dbReference type="InterPro" id="IPR050573">
    <property type="entry name" value="SDH/FRD_Iron-Sulfur"/>
</dbReference>
<evidence type="ECO:0000256" key="3">
    <source>
        <dbReference type="ARBA" id="ARBA00005163"/>
    </source>
</evidence>
<keyword evidence="10" id="KW-0560">Oxidoreductase</keyword>
<evidence type="ECO:0000256" key="11">
    <source>
        <dbReference type="ARBA" id="ARBA00023004"/>
    </source>
</evidence>
<evidence type="ECO:0000256" key="14">
    <source>
        <dbReference type="ARBA" id="ARBA00034078"/>
    </source>
</evidence>
<dbReference type="STRING" id="1288484.GCA_000348665_00034"/>
<dbReference type="GO" id="GO:0051537">
    <property type="term" value="F:2 iron, 2 sulfur cluster binding"/>
    <property type="evidence" value="ECO:0007669"/>
    <property type="project" value="UniProtKB-KW"/>
</dbReference>
<evidence type="ECO:0000256" key="13">
    <source>
        <dbReference type="ARBA" id="ARBA00023291"/>
    </source>
</evidence>
<dbReference type="GO" id="GO:0006099">
    <property type="term" value="P:tricarboxylic acid cycle"/>
    <property type="evidence" value="ECO:0007669"/>
    <property type="project" value="UniProtKB-KW"/>
</dbReference>
<proteinExistence type="inferred from homology"/>
<dbReference type="SUPFAM" id="SSF46548">
    <property type="entry name" value="alpha-helical ferredoxin"/>
    <property type="match status" value="1"/>
</dbReference>
<dbReference type="PANTHER" id="PTHR11921">
    <property type="entry name" value="SUCCINATE DEHYDROGENASE IRON-SULFUR PROTEIN"/>
    <property type="match status" value="1"/>
</dbReference>
<organism evidence="16 17">
    <name type="scientific">Deinococcus wulumuqiensis</name>
    <dbReference type="NCBI Taxonomy" id="980427"/>
    <lineage>
        <taxon>Bacteria</taxon>
        <taxon>Thermotogati</taxon>
        <taxon>Deinococcota</taxon>
        <taxon>Deinococci</taxon>
        <taxon>Deinococcales</taxon>
        <taxon>Deinococcaceae</taxon>
        <taxon>Deinococcus</taxon>
    </lineage>
</organism>
<dbReference type="NCBIfam" id="NF004616">
    <property type="entry name" value="PRK05950.1"/>
    <property type="match status" value="1"/>
</dbReference>
<dbReference type="InterPro" id="IPR017896">
    <property type="entry name" value="4Fe4S_Fe-S-bd"/>
</dbReference>
<dbReference type="GO" id="GO:0051539">
    <property type="term" value="F:4 iron, 4 sulfur cluster binding"/>
    <property type="evidence" value="ECO:0007669"/>
    <property type="project" value="UniProtKB-KW"/>
</dbReference>
<evidence type="ECO:0000256" key="7">
    <source>
        <dbReference type="ARBA" id="ARBA00022532"/>
    </source>
</evidence>
<dbReference type="Proteomes" id="UP000253744">
    <property type="component" value="Chromosome"/>
</dbReference>
<dbReference type="GO" id="GO:0022904">
    <property type="term" value="P:respiratory electron transport chain"/>
    <property type="evidence" value="ECO:0007669"/>
    <property type="project" value="TreeGrafter"/>
</dbReference>
<evidence type="ECO:0000256" key="12">
    <source>
        <dbReference type="ARBA" id="ARBA00023014"/>
    </source>
</evidence>
<dbReference type="InterPro" id="IPR036010">
    <property type="entry name" value="2Fe-2S_ferredoxin-like_sf"/>
</dbReference>
<keyword evidence="6" id="KW-0004">4Fe-4S</keyword>
<dbReference type="GO" id="GO:0051538">
    <property type="term" value="F:3 iron, 4 sulfur cluster binding"/>
    <property type="evidence" value="ECO:0007669"/>
    <property type="project" value="UniProtKB-KW"/>
</dbReference>
<dbReference type="NCBIfam" id="TIGR00384">
    <property type="entry name" value="dhsB"/>
    <property type="match status" value="1"/>
</dbReference>
<dbReference type="InterPro" id="IPR012675">
    <property type="entry name" value="Beta-grasp_dom_sf"/>
</dbReference>
<dbReference type="GO" id="GO:0008177">
    <property type="term" value="F:succinate dehydrogenase (quinone) activity"/>
    <property type="evidence" value="ECO:0007669"/>
    <property type="project" value="UniProtKB-EC"/>
</dbReference>
<dbReference type="AlphaFoldDB" id="A0A345IGQ0"/>
<dbReference type="InterPro" id="IPR009051">
    <property type="entry name" value="Helical_ferredxn"/>
</dbReference>
<name>A0A345IGQ0_9DEIO</name>
<dbReference type="EC" id="1.3.5.1" evidence="5"/>
<comment type="cofactor">
    <cofactor evidence="2">
        <name>[4Fe-4S] cluster</name>
        <dbReference type="ChEBI" id="CHEBI:49883"/>
    </cofactor>
</comment>
<evidence type="ECO:0000259" key="15">
    <source>
        <dbReference type="PROSITE" id="PS51085"/>
    </source>
</evidence>
<evidence type="ECO:0000313" key="16">
    <source>
        <dbReference type="EMBL" id="AXG98872.1"/>
    </source>
</evidence>
<dbReference type="PROSITE" id="PS51085">
    <property type="entry name" value="2FE2S_FER_2"/>
    <property type="match status" value="1"/>
</dbReference>
<keyword evidence="12" id="KW-0411">Iron-sulfur</keyword>
<dbReference type="GO" id="GO:0009055">
    <property type="term" value="F:electron transfer activity"/>
    <property type="evidence" value="ECO:0007669"/>
    <property type="project" value="InterPro"/>
</dbReference>
<keyword evidence="13" id="KW-0003">3Fe-4S</keyword>
<comment type="similarity">
    <text evidence="4">Belongs to the succinate dehydrogenase/fumarate reductase iron-sulfur protein family.</text>
</comment>
<dbReference type="Pfam" id="PF13085">
    <property type="entry name" value="Fer2_3"/>
    <property type="match status" value="1"/>
</dbReference>
<dbReference type="InterPro" id="IPR001041">
    <property type="entry name" value="2Fe-2S_ferredoxin-type"/>
</dbReference>
<evidence type="ECO:0000256" key="8">
    <source>
        <dbReference type="ARBA" id="ARBA00022714"/>
    </source>
</evidence>
<keyword evidence="9" id="KW-0479">Metal-binding</keyword>
<evidence type="ECO:0000256" key="10">
    <source>
        <dbReference type="ARBA" id="ARBA00023002"/>
    </source>
</evidence>
<dbReference type="Gene3D" id="3.10.20.30">
    <property type="match status" value="1"/>
</dbReference>
<dbReference type="Pfam" id="PF13237">
    <property type="entry name" value="Fer4_10"/>
    <property type="match status" value="1"/>
</dbReference>